<dbReference type="SUPFAM" id="SSF53613">
    <property type="entry name" value="Ribokinase-like"/>
    <property type="match status" value="1"/>
</dbReference>
<evidence type="ECO:0000256" key="4">
    <source>
        <dbReference type="ARBA" id="ARBA00022777"/>
    </source>
</evidence>
<evidence type="ECO:0000256" key="2">
    <source>
        <dbReference type="ARBA" id="ARBA00022679"/>
    </source>
</evidence>
<keyword evidence="2" id="KW-0808">Transferase</keyword>
<dbReference type="InterPro" id="IPR011611">
    <property type="entry name" value="PfkB_dom"/>
</dbReference>
<dbReference type="Gene3D" id="3.40.1190.20">
    <property type="match status" value="1"/>
</dbReference>
<dbReference type="AlphaFoldDB" id="A0A1I1NRV3"/>
<keyword evidence="8" id="KW-1185">Reference proteome</keyword>
<evidence type="ECO:0000256" key="3">
    <source>
        <dbReference type="ARBA" id="ARBA00022741"/>
    </source>
</evidence>
<gene>
    <name evidence="7" type="ORF">SAMN05660831_00400</name>
</gene>
<keyword evidence="5" id="KW-0067">ATP-binding</keyword>
<comment type="similarity">
    <text evidence="1">Belongs to the carbohydrate kinase PfkB family.</text>
</comment>
<proteinExistence type="inferred from homology"/>
<dbReference type="STRING" id="1123397.SAMN05660831_00400"/>
<accession>A0A1I1NRV3</accession>
<evidence type="ECO:0000313" key="7">
    <source>
        <dbReference type="EMBL" id="SFD00156.1"/>
    </source>
</evidence>
<dbReference type="RefSeq" id="WP_093427070.1">
    <property type="nucleotide sequence ID" value="NZ_FOMJ01000001.1"/>
</dbReference>
<dbReference type="GO" id="GO:0016301">
    <property type="term" value="F:kinase activity"/>
    <property type="evidence" value="ECO:0007669"/>
    <property type="project" value="UniProtKB-KW"/>
</dbReference>
<sequence length="292" mass="31478">MEDVRTAPTIFGEVLFDEFGDHAVLGGAPFNVAWHLRGLGQPARLVSRMGEDDYGRRIREAMARWDLDDAGLQRDTEHPTGRVRVELAAGEPTYEIVTGVAWDAINAEAAVAAVGHPGLLYHGTLAAREGRSRAALEALRARADGIFVDVNLRPPWWERHRMAALLDGARWIKLNGDELAELTGADDAAAAETLRQRHGATGVLVTRGGEGAELFTESGVERAVAAPVAHFEDAVGAGDALAAVFLLGELAGWEAGMRLRRGVELASAVCGLRGAVSDDPDFYEPFRKQWLP</sequence>
<evidence type="ECO:0000256" key="1">
    <source>
        <dbReference type="ARBA" id="ARBA00010688"/>
    </source>
</evidence>
<dbReference type="EMBL" id="FOMJ01000001">
    <property type="protein sequence ID" value="SFD00156.1"/>
    <property type="molecule type" value="Genomic_DNA"/>
</dbReference>
<dbReference type="PANTHER" id="PTHR43085:SF1">
    <property type="entry name" value="PSEUDOURIDINE KINASE-RELATED"/>
    <property type="match status" value="1"/>
</dbReference>
<organism evidence="7 8">
    <name type="scientific">Thiohalospira halophila DSM 15071</name>
    <dbReference type="NCBI Taxonomy" id="1123397"/>
    <lineage>
        <taxon>Bacteria</taxon>
        <taxon>Pseudomonadati</taxon>
        <taxon>Pseudomonadota</taxon>
        <taxon>Gammaproteobacteria</taxon>
        <taxon>Thiohalospirales</taxon>
        <taxon>Thiohalospiraceae</taxon>
        <taxon>Thiohalospira</taxon>
    </lineage>
</organism>
<feature type="domain" description="Carbohydrate kinase PfkB" evidence="6">
    <location>
        <begin position="23"/>
        <end position="278"/>
    </location>
</feature>
<evidence type="ECO:0000256" key="5">
    <source>
        <dbReference type="ARBA" id="ARBA00022840"/>
    </source>
</evidence>
<evidence type="ECO:0000259" key="6">
    <source>
        <dbReference type="Pfam" id="PF00294"/>
    </source>
</evidence>
<dbReference type="InterPro" id="IPR029056">
    <property type="entry name" value="Ribokinase-like"/>
</dbReference>
<dbReference type="OrthoDB" id="9779730at2"/>
<evidence type="ECO:0000313" key="8">
    <source>
        <dbReference type="Proteomes" id="UP000198611"/>
    </source>
</evidence>
<keyword evidence="4 7" id="KW-0418">Kinase</keyword>
<dbReference type="Pfam" id="PF00294">
    <property type="entry name" value="PfkB"/>
    <property type="match status" value="1"/>
</dbReference>
<dbReference type="PANTHER" id="PTHR43085">
    <property type="entry name" value="HEXOKINASE FAMILY MEMBER"/>
    <property type="match status" value="1"/>
</dbReference>
<dbReference type="GO" id="GO:0005524">
    <property type="term" value="F:ATP binding"/>
    <property type="evidence" value="ECO:0007669"/>
    <property type="project" value="UniProtKB-KW"/>
</dbReference>
<protein>
    <submittedName>
        <fullName evidence="7">Fructokinase</fullName>
    </submittedName>
</protein>
<dbReference type="InterPro" id="IPR050306">
    <property type="entry name" value="PfkB_Carbo_kinase"/>
</dbReference>
<keyword evidence="3" id="KW-0547">Nucleotide-binding</keyword>
<name>A0A1I1NRV3_9GAMM</name>
<dbReference type="Proteomes" id="UP000198611">
    <property type="component" value="Unassembled WGS sequence"/>
</dbReference>
<reference evidence="7 8" key="1">
    <citation type="submission" date="2016-10" db="EMBL/GenBank/DDBJ databases">
        <authorList>
            <person name="de Groot N.N."/>
        </authorList>
    </citation>
    <scope>NUCLEOTIDE SEQUENCE [LARGE SCALE GENOMIC DNA]</scope>
    <source>
        <strain evidence="7 8">HL3</strain>
    </source>
</reference>